<dbReference type="SUPFAM" id="SSF49503">
    <property type="entry name" value="Cupredoxins"/>
    <property type="match status" value="1"/>
</dbReference>
<dbReference type="Proteomes" id="UP000034189">
    <property type="component" value="Chromosome"/>
</dbReference>
<dbReference type="InterPro" id="IPR008972">
    <property type="entry name" value="Cupredoxin"/>
</dbReference>
<dbReference type="HOGENOM" id="CLU_143985_1_0_9"/>
<dbReference type="EMBL" id="CP011114">
    <property type="protein sequence ID" value="AKG33989.1"/>
    <property type="molecule type" value="Genomic_DNA"/>
</dbReference>
<evidence type="ECO:0000313" key="2">
    <source>
        <dbReference type="EMBL" id="AKG33989.1"/>
    </source>
</evidence>
<dbReference type="PATRIC" id="fig|1333534.5.peg.1064"/>
<feature type="signal peptide" evidence="1">
    <location>
        <begin position="1"/>
        <end position="24"/>
    </location>
</feature>
<dbReference type="PROSITE" id="PS51257">
    <property type="entry name" value="PROKAR_LIPOPROTEIN"/>
    <property type="match status" value="1"/>
</dbReference>
<proteinExistence type="predicted"/>
<name>A0A0F7F7M0_PAEDU</name>
<gene>
    <name evidence="2" type="ORF">VK70_04860</name>
</gene>
<reference evidence="2 3" key="2">
    <citation type="journal article" date="2016" name="Genome Announc.">
        <title>Genome Sequence of a Gram-Positive Diazotroph, Paenibacillus durus Type Strain ATCC 35681.</title>
        <authorList>
            <person name="Halim M.A."/>
            <person name="Rahman A.Y."/>
            <person name="Sim K.S."/>
            <person name="Yam H.C."/>
            <person name="Rahim A.A."/>
            <person name="Ghazali A.H."/>
            <person name="Najimudin N."/>
        </authorList>
    </citation>
    <scope>NUCLEOTIDE SEQUENCE [LARGE SCALE GENOMIC DNA]</scope>
    <source>
        <strain evidence="2 3">ATCC 35681</strain>
    </source>
</reference>
<dbReference type="AlphaFoldDB" id="A0A0F7F7M0"/>
<dbReference type="Gene3D" id="2.60.40.420">
    <property type="entry name" value="Cupredoxins - blue copper proteins"/>
    <property type="match status" value="1"/>
</dbReference>
<evidence type="ECO:0000256" key="1">
    <source>
        <dbReference type="SAM" id="SignalP"/>
    </source>
</evidence>
<dbReference type="RefSeq" id="WP_025699754.1">
    <property type="nucleotide sequence ID" value="NZ_ASQQ01000708.1"/>
</dbReference>
<evidence type="ECO:0000313" key="3">
    <source>
        <dbReference type="Proteomes" id="UP000034189"/>
    </source>
</evidence>
<dbReference type="OrthoDB" id="279535at2"/>
<sequence>MKNMPLLLLSIALLLMLAACGGNSGNGGNAADSGKESAVSPAAAEEKVVIKASNFSFDKKEYHLKKGVPVQITFENESGHHGILVPELNLQLDEKNNSQVIVPEQTGTFRMTCAIFCGSGHSQMSADIIVE</sequence>
<accession>A0A0F7F7M0</accession>
<feature type="chain" id="PRO_5039595912" evidence="1">
    <location>
        <begin position="25"/>
        <end position="131"/>
    </location>
</feature>
<organism evidence="2 3">
    <name type="scientific">Paenibacillus durus ATCC 35681</name>
    <dbReference type="NCBI Taxonomy" id="1333534"/>
    <lineage>
        <taxon>Bacteria</taxon>
        <taxon>Bacillati</taxon>
        <taxon>Bacillota</taxon>
        <taxon>Bacilli</taxon>
        <taxon>Bacillales</taxon>
        <taxon>Paenibacillaceae</taxon>
        <taxon>Paenibacillus</taxon>
    </lineage>
</organism>
<keyword evidence="1" id="KW-0732">Signal</keyword>
<reference evidence="2 3" key="1">
    <citation type="submission" date="2015-03" db="EMBL/GenBank/DDBJ databases">
        <authorList>
            <person name="Abdul Halim M."/>
        </authorList>
    </citation>
    <scope>NUCLEOTIDE SEQUENCE [LARGE SCALE GENOMIC DNA]</scope>
    <source>
        <strain evidence="2 3">ATCC 35681</strain>
    </source>
</reference>
<protein>
    <submittedName>
        <fullName evidence="2">Cytochrome C oxidase subunit II</fullName>
    </submittedName>
</protein>